<dbReference type="SMART" id="SM00244">
    <property type="entry name" value="PHB"/>
    <property type="match status" value="1"/>
</dbReference>
<evidence type="ECO:0000313" key="9">
    <source>
        <dbReference type="Proteomes" id="UP001189429"/>
    </source>
</evidence>
<dbReference type="PRINTS" id="PR00679">
    <property type="entry name" value="PROHIBITIN"/>
</dbReference>
<dbReference type="Pfam" id="PF01145">
    <property type="entry name" value="Band_7"/>
    <property type="match status" value="1"/>
</dbReference>
<accession>A0ABN9XNS0</accession>
<comment type="similarity">
    <text evidence="2 6">Belongs to the prohibitin family.</text>
</comment>
<dbReference type="InterPro" id="IPR001107">
    <property type="entry name" value="Band_7"/>
</dbReference>
<protein>
    <recommendedName>
        <fullName evidence="6">Prohibitin</fullName>
    </recommendedName>
</protein>
<evidence type="ECO:0000259" key="7">
    <source>
        <dbReference type="SMART" id="SM00244"/>
    </source>
</evidence>
<dbReference type="InterPro" id="IPR000163">
    <property type="entry name" value="Prohibitin"/>
</dbReference>
<dbReference type="PANTHER" id="PTHR23222">
    <property type="entry name" value="PROHIBITIN"/>
    <property type="match status" value="1"/>
</dbReference>
<feature type="domain" description="Band 7" evidence="7">
    <location>
        <begin position="37"/>
        <end position="199"/>
    </location>
</feature>
<gene>
    <name evidence="8" type="ORF">PCOR1329_LOCUS77453</name>
</gene>
<dbReference type="InterPro" id="IPR036013">
    <property type="entry name" value="Band_7/SPFH_dom_sf"/>
</dbReference>
<name>A0ABN9XNS0_9DINO</name>
<dbReference type="Proteomes" id="UP001189429">
    <property type="component" value="Unassembled WGS sequence"/>
</dbReference>
<dbReference type="SUPFAM" id="SSF117892">
    <property type="entry name" value="Band 7/SPFH domain"/>
    <property type="match status" value="1"/>
</dbReference>
<keyword evidence="9" id="KW-1185">Reference proteome</keyword>
<dbReference type="EMBL" id="CAUYUJ010020719">
    <property type="protein sequence ID" value="CAK0900056.1"/>
    <property type="molecule type" value="Genomic_DNA"/>
</dbReference>
<evidence type="ECO:0000256" key="3">
    <source>
        <dbReference type="ARBA" id="ARBA00022792"/>
    </source>
</evidence>
<evidence type="ECO:0000256" key="4">
    <source>
        <dbReference type="ARBA" id="ARBA00023128"/>
    </source>
</evidence>
<evidence type="ECO:0000256" key="2">
    <source>
        <dbReference type="ARBA" id="ARBA00009658"/>
    </source>
</evidence>
<keyword evidence="4" id="KW-0496">Mitochondrion</keyword>
<keyword evidence="5" id="KW-0472">Membrane</keyword>
<evidence type="ECO:0000256" key="5">
    <source>
        <dbReference type="ARBA" id="ARBA00023136"/>
    </source>
</evidence>
<evidence type="ECO:0000313" key="8">
    <source>
        <dbReference type="EMBL" id="CAK0900056.1"/>
    </source>
</evidence>
<sequence>MARFDPTKLLQGLASGSGPLLAAGLGALGGAAYLGKSTFYTVDAGHMAVKYSRLSGVGVDTYMEGLHFMVPWLERPIIFDTRARPHTMTSLTGSRDLQMVNINVRVLSKPDSGRLPEIYRLLGTDFDEKVLPSIVNEVLKSVVAQYNASQLVVQRDQVSRMIRQRLMQRAADFHILLDDVSITHLNFSPDYEKAVESKQVAQQHAERARYLVLKAQEEKKKTIIHAEGERASAQMIGSAMKENPGFIELRKIAVAKEISGLLSKSNNRMVLSSDSLLLDLAVHESSQAAQQEPKAKKRWW</sequence>
<keyword evidence="3 6" id="KW-0999">Mitochondrion inner membrane</keyword>
<dbReference type="Gene3D" id="3.30.479.30">
    <property type="entry name" value="Band 7 domain"/>
    <property type="match status" value="1"/>
</dbReference>
<dbReference type="PANTHER" id="PTHR23222:SF1">
    <property type="entry name" value="PROHIBITIN-2"/>
    <property type="match status" value="1"/>
</dbReference>
<evidence type="ECO:0000256" key="6">
    <source>
        <dbReference type="RuleBase" id="RU366048"/>
    </source>
</evidence>
<comment type="caution">
    <text evidence="8">The sequence shown here is derived from an EMBL/GenBank/DDBJ whole genome shotgun (WGS) entry which is preliminary data.</text>
</comment>
<reference evidence="8" key="1">
    <citation type="submission" date="2023-10" db="EMBL/GenBank/DDBJ databases">
        <authorList>
            <person name="Chen Y."/>
            <person name="Shah S."/>
            <person name="Dougan E. K."/>
            <person name="Thang M."/>
            <person name="Chan C."/>
        </authorList>
    </citation>
    <scope>NUCLEOTIDE SEQUENCE [LARGE SCALE GENOMIC DNA]</scope>
</reference>
<evidence type="ECO:0000256" key="1">
    <source>
        <dbReference type="ARBA" id="ARBA00004273"/>
    </source>
</evidence>
<organism evidence="8 9">
    <name type="scientific">Prorocentrum cordatum</name>
    <dbReference type="NCBI Taxonomy" id="2364126"/>
    <lineage>
        <taxon>Eukaryota</taxon>
        <taxon>Sar</taxon>
        <taxon>Alveolata</taxon>
        <taxon>Dinophyceae</taxon>
        <taxon>Prorocentrales</taxon>
        <taxon>Prorocentraceae</taxon>
        <taxon>Prorocentrum</taxon>
    </lineage>
</organism>
<proteinExistence type="inferred from homology"/>
<comment type="subcellular location">
    <subcellularLocation>
        <location evidence="1 6">Mitochondrion inner membrane</location>
    </subcellularLocation>
</comment>
<dbReference type="CDD" id="cd03401">
    <property type="entry name" value="SPFH_prohibitin"/>
    <property type="match status" value="1"/>
</dbReference>